<dbReference type="RefSeq" id="WP_376976682.1">
    <property type="nucleotide sequence ID" value="NZ_JBHSDQ010000002.1"/>
</dbReference>
<reference evidence="6" key="1">
    <citation type="journal article" date="2019" name="Int. J. Syst. Evol. Microbiol.">
        <title>The Global Catalogue of Microorganisms (GCM) 10K type strain sequencing project: providing services to taxonomists for standard genome sequencing and annotation.</title>
        <authorList>
            <consortium name="The Broad Institute Genomics Platform"/>
            <consortium name="The Broad Institute Genome Sequencing Center for Infectious Disease"/>
            <person name="Wu L."/>
            <person name="Ma J."/>
        </authorList>
    </citation>
    <scope>NUCLEOTIDE SEQUENCE [LARGE SCALE GENOMIC DNA]</scope>
    <source>
        <strain evidence="6">PJ61</strain>
    </source>
</reference>
<dbReference type="PRINTS" id="PR00035">
    <property type="entry name" value="HTHGNTR"/>
</dbReference>
<comment type="caution">
    <text evidence="5">The sequence shown here is derived from an EMBL/GenBank/DDBJ whole genome shotgun (WGS) entry which is preliminary data.</text>
</comment>
<dbReference type="SUPFAM" id="SSF46785">
    <property type="entry name" value="Winged helix' DNA-binding domain"/>
    <property type="match status" value="1"/>
</dbReference>
<evidence type="ECO:0000313" key="5">
    <source>
        <dbReference type="EMBL" id="MFC4395518.1"/>
    </source>
</evidence>
<dbReference type="Gene3D" id="1.20.120.530">
    <property type="entry name" value="GntR ligand-binding domain-like"/>
    <property type="match status" value="1"/>
</dbReference>
<accession>A0ABV8WK27</accession>
<dbReference type="CDD" id="cd07377">
    <property type="entry name" value="WHTH_GntR"/>
    <property type="match status" value="1"/>
</dbReference>
<sequence length="250" mass="26937">MTAAAAGSAPRRRTHDALLKDIEADLRAGKIKVGDRLPGERTLAENYGISRASVREAIRILDAMGVVRSSVGSGPTSGAIVVSDPSAGLSSALRLHVASSRLPVEDIVQTRILLETWTARAGAAREGGDAEREQAAQLLEAMDHADLDRAAFHELDARFHVALSSLAGNEVMATIMESLSGSIVDYVKGSMDAMEDWPDVLEVLRTQHHGIFDAVQSRDGELAARLLREHIEWFYQRAGDATAPQPHTIT</sequence>
<dbReference type="Pfam" id="PF00392">
    <property type="entry name" value="GntR"/>
    <property type="match status" value="1"/>
</dbReference>
<proteinExistence type="predicted"/>
<name>A0ABV8WK27_9MICC</name>
<dbReference type="PANTHER" id="PTHR43537">
    <property type="entry name" value="TRANSCRIPTIONAL REGULATOR, GNTR FAMILY"/>
    <property type="match status" value="1"/>
</dbReference>
<dbReference type="InterPro" id="IPR036390">
    <property type="entry name" value="WH_DNA-bd_sf"/>
</dbReference>
<dbReference type="SMART" id="SM00895">
    <property type="entry name" value="FCD"/>
    <property type="match status" value="1"/>
</dbReference>
<protein>
    <submittedName>
        <fullName evidence="5">FadR/GntR family transcriptional regulator</fullName>
    </submittedName>
</protein>
<gene>
    <name evidence="5" type="ORF">ACFO0G_05395</name>
</gene>
<evidence type="ECO:0000313" key="6">
    <source>
        <dbReference type="Proteomes" id="UP001595778"/>
    </source>
</evidence>
<keyword evidence="1" id="KW-0805">Transcription regulation</keyword>
<dbReference type="PANTHER" id="PTHR43537:SF51">
    <property type="entry name" value="HTH-TYPE TRANSCRIPTIONAL REGULATOR LGOR-RELATED"/>
    <property type="match status" value="1"/>
</dbReference>
<dbReference type="InterPro" id="IPR011711">
    <property type="entry name" value="GntR_C"/>
</dbReference>
<evidence type="ECO:0000256" key="1">
    <source>
        <dbReference type="ARBA" id="ARBA00023015"/>
    </source>
</evidence>
<dbReference type="InterPro" id="IPR036388">
    <property type="entry name" value="WH-like_DNA-bd_sf"/>
</dbReference>
<evidence type="ECO:0000259" key="4">
    <source>
        <dbReference type="PROSITE" id="PS50949"/>
    </source>
</evidence>
<dbReference type="InterPro" id="IPR008920">
    <property type="entry name" value="TF_FadR/GntR_C"/>
</dbReference>
<dbReference type="InterPro" id="IPR000524">
    <property type="entry name" value="Tscrpt_reg_HTH_GntR"/>
</dbReference>
<dbReference type="Gene3D" id="1.10.10.10">
    <property type="entry name" value="Winged helix-like DNA-binding domain superfamily/Winged helix DNA-binding domain"/>
    <property type="match status" value="1"/>
</dbReference>
<keyword evidence="3" id="KW-0804">Transcription</keyword>
<organism evidence="5 6">
    <name type="scientific">Arthrobacter sedimenti</name>
    <dbReference type="NCBI Taxonomy" id="2694931"/>
    <lineage>
        <taxon>Bacteria</taxon>
        <taxon>Bacillati</taxon>
        <taxon>Actinomycetota</taxon>
        <taxon>Actinomycetes</taxon>
        <taxon>Micrococcales</taxon>
        <taxon>Micrococcaceae</taxon>
        <taxon>Arthrobacter</taxon>
    </lineage>
</organism>
<dbReference type="Pfam" id="PF07729">
    <property type="entry name" value="FCD"/>
    <property type="match status" value="1"/>
</dbReference>
<dbReference type="Proteomes" id="UP001595778">
    <property type="component" value="Unassembled WGS sequence"/>
</dbReference>
<dbReference type="PROSITE" id="PS50949">
    <property type="entry name" value="HTH_GNTR"/>
    <property type="match status" value="1"/>
</dbReference>
<dbReference type="SMART" id="SM00345">
    <property type="entry name" value="HTH_GNTR"/>
    <property type="match status" value="1"/>
</dbReference>
<keyword evidence="2" id="KW-0238">DNA-binding</keyword>
<feature type="domain" description="HTH gntR-type" evidence="4">
    <location>
        <begin position="12"/>
        <end position="84"/>
    </location>
</feature>
<evidence type="ECO:0000256" key="3">
    <source>
        <dbReference type="ARBA" id="ARBA00023163"/>
    </source>
</evidence>
<dbReference type="EMBL" id="JBHSDQ010000002">
    <property type="protein sequence ID" value="MFC4395518.1"/>
    <property type="molecule type" value="Genomic_DNA"/>
</dbReference>
<evidence type="ECO:0000256" key="2">
    <source>
        <dbReference type="ARBA" id="ARBA00023125"/>
    </source>
</evidence>
<dbReference type="SUPFAM" id="SSF48008">
    <property type="entry name" value="GntR ligand-binding domain-like"/>
    <property type="match status" value="1"/>
</dbReference>
<keyword evidence="6" id="KW-1185">Reference proteome</keyword>